<proteinExistence type="predicted"/>
<evidence type="ECO:0000313" key="3">
    <source>
        <dbReference type="Proteomes" id="UP001358417"/>
    </source>
</evidence>
<comment type="caution">
    <text evidence="2">The sequence shown here is derived from an EMBL/GenBank/DDBJ whole genome shotgun (WGS) entry which is preliminary data.</text>
</comment>
<sequence length="293" mass="31460">MSLELFVLPSSGGLYPRRVLIYLSEKGLLSLPNLTITTTSGPSHSALGKLPGSVPQLRLTTPLGEVSHILESIPIINHLEDLCDVAQTTASSPFIKKNGESKEEEDDSVWRKRTRSMRGDTPGQRARTREITALADEATTHFSTACRFGSAMFALLAPRTNGDYAATQAALVACRRCLVQINAFYDDDLRFAESIGKSDGSELDGEVLVGDCLVFALLQFAICLYGVNLADGAVGERDSGVTREGGRGMEGRVAVFGGVGECAGAFSEGVVWVEVDIYTGGWKQTCDDIETVE</sequence>
<dbReference type="EMBL" id="JAVRRD010000020">
    <property type="protein sequence ID" value="KAK5049015.1"/>
    <property type="molecule type" value="Genomic_DNA"/>
</dbReference>
<evidence type="ECO:0008006" key="4">
    <source>
        <dbReference type="Google" id="ProtNLM"/>
    </source>
</evidence>
<keyword evidence="3" id="KW-1185">Reference proteome</keyword>
<protein>
    <recommendedName>
        <fullName evidence="4">GST N-terminal domain-containing protein</fullName>
    </recommendedName>
</protein>
<evidence type="ECO:0000313" key="2">
    <source>
        <dbReference type="EMBL" id="KAK5049015.1"/>
    </source>
</evidence>
<dbReference type="AlphaFoldDB" id="A0AAV9N4L5"/>
<organism evidence="2 3">
    <name type="scientific">Exophiala bonariae</name>
    <dbReference type="NCBI Taxonomy" id="1690606"/>
    <lineage>
        <taxon>Eukaryota</taxon>
        <taxon>Fungi</taxon>
        <taxon>Dikarya</taxon>
        <taxon>Ascomycota</taxon>
        <taxon>Pezizomycotina</taxon>
        <taxon>Eurotiomycetes</taxon>
        <taxon>Chaetothyriomycetidae</taxon>
        <taxon>Chaetothyriales</taxon>
        <taxon>Herpotrichiellaceae</taxon>
        <taxon>Exophiala</taxon>
    </lineage>
</organism>
<evidence type="ECO:0000256" key="1">
    <source>
        <dbReference type="SAM" id="MobiDB-lite"/>
    </source>
</evidence>
<dbReference type="RefSeq" id="XP_064704220.1">
    <property type="nucleotide sequence ID" value="XM_064849006.1"/>
</dbReference>
<dbReference type="GeneID" id="89973614"/>
<accession>A0AAV9N4L5</accession>
<dbReference type="Proteomes" id="UP001358417">
    <property type="component" value="Unassembled WGS sequence"/>
</dbReference>
<reference evidence="2 3" key="1">
    <citation type="submission" date="2023-08" db="EMBL/GenBank/DDBJ databases">
        <title>Black Yeasts Isolated from many extreme environments.</title>
        <authorList>
            <person name="Coleine C."/>
            <person name="Stajich J.E."/>
            <person name="Selbmann L."/>
        </authorList>
    </citation>
    <scope>NUCLEOTIDE SEQUENCE [LARGE SCALE GENOMIC DNA]</scope>
    <source>
        <strain evidence="2 3">CCFEE 5792</strain>
    </source>
</reference>
<name>A0AAV9N4L5_9EURO</name>
<gene>
    <name evidence="2" type="ORF">LTR84_005437</name>
</gene>
<feature type="region of interest" description="Disordered" evidence="1">
    <location>
        <begin position="95"/>
        <end position="126"/>
    </location>
</feature>